<evidence type="ECO:0000313" key="1">
    <source>
        <dbReference type="EMBL" id="QPS46815.1"/>
    </source>
</evidence>
<sequence length="77" mass="8354">MLRHDSARLESSEPSLINVALVGVDNLFALAKLLAVEQGVALFAGLALVEQMAIFNLFEITLTAVRDTLNELGEQKN</sequence>
<dbReference type="EMBL" id="CP065687">
    <property type="protein sequence ID" value="QPS46815.1"/>
    <property type="molecule type" value="Genomic_DNA"/>
</dbReference>
<accession>A0A7T2U6Y0</accession>
<dbReference type="RefSeq" id="WP_004542127.1">
    <property type="nucleotide sequence ID" value="NZ_CP013382.1"/>
</dbReference>
<evidence type="ECO:0000313" key="2">
    <source>
        <dbReference type="Proteomes" id="UP000594943"/>
    </source>
</evidence>
<organism evidence="1 2">
    <name type="scientific">Burkholderia humptydooensis</name>
    <dbReference type="NCBI Taxonomy" id="430531"/>
    <lineage>
        <taxon>Bacteria</taxon>
        <taxon>Pseudomonadati</taxon>
        <taxon>Pseudomonadota</taxon>
        <taxon>Betaproteobacteria</taxon>
        <taxon>Burkholderiales</taxon>
        <taxon>Burkholderiaceae</taxon>
        <taxon>Burkholderia</taxon>
        <taxon>pseudomallei group</taxon>
    </lineage>
</organism>
<reference evidence="1 2" key="1">
    <citation type="submission" date="2020-12" db="EMBL/GenBank/DDBJ databases">
        <title>FDA dAtabase for Regulatory Grade micrObial Sequences (FDA-ARGOS): Supporting development and validation of Infectious Disease Dx tests.</title>
        <authorList>
            <person name="Nelson B."/>
            <person name="Plummer A."/>
            <person name="Tallon L."/>
            <person name="Sadzewicz L."/>
            <person name="Zhao X."/>
            <person name="Boylan J."/>
            <person name="Ott S."/>
            <person name="Bowen H."/>
            <person name="Vavikolanu K."/>
            <person name="Mehta A."/>
            <person name="Aluvathingal J."/>
            <person name="Nadendla S."/>
            <person name="Myers T."/>
            <person name="Yan Y."/>
            <person name="Sichtig H."/>
        </authorList>
    </citation>
    <scope>NUCLEOTIDE SEQUENCE [LARGE SCALE GENOMIC DNA]</scope>
    <source>
        <strain evidence="1 2">FDAARGOS_899</strain>
    </source>
</reference>
<accession>A0A7U4SV20</accession>
<name>A0A7U4SV20_9BURK</name>
<dbReference type="AlphaFoldDB" id="A0A7U4SV20"/>
<proteinExistence type="predicted"/>
<protein>
    <submittedName>
        <fullName evidence="1">Phosphate starvation-inducible protein PhoH</fullName>
    </submittedName>
</protein>
<dbReference type="KEGG" id="bhg:I6G56_20205"/>
<dbReference type="Proteomes" id="UP000594943">
    <property type="component" value="Chromosome 2"/>
</dbReference>
<gene>
    <name evidence="1" type="ORF">I6G56_20205</name>
</gene>